<feature type="transmembrane region" description="Helical" evidence="1">
    <location>
        <begin position="60"/>
        <end position="77"/>
    </location>
</feature>
<dbReference type="EMBL" id="JAJNAY010000001">
    <property type="protein sequence ID" value="MCD1115820.1"/>
    <property type="molecule type" value="Genomic_DNA"/>
</dbReference>
<gene>
    <name evidence="2" type="ORF">LO744_02930</name>
</gene>
<accession>A0A9Q3V1Y0</accession>
<reference evidence="2" key="1">
    <citation type="submission" date="2021-11" db="EMBL/GenBank/DDBJ databases">
        <title>Description of novel Chryseobacterium species.</title>
        <authorList>
            <person name="Saticioglu I.B."/>
            <person name="Ay H."/>
            <person name="Altun S."/>
            <person name="Duman M."/>
        </authorList>
    </citation>
    <scope>NUCLEOTIDE SEQUENCE</scope>
    <source>
        <strain evidence="2">C-17</strain>
    </source>
</reference>
<evidence type="ECO:0000313" key="2">
    <source>
        <dbReference type="EMBL" id="MCD1115820.1"/>
    </source>
</evidence>
<dbReference type="Proteomes" id="UP001108025">
    <property type="component" value="Unassembled WGS sequence"/>
</dbReference>
<organism evidence="2 3">
    <name type="scientific">Chryseobacterium turcicum</name>
    <dbReference type="NCBI Taxonomy" id="2898076"/>
    <lineage>
        <taxon>Bacteria</taxon>
        <taxon>Pseudomonadati</taxon>
        <taxon>Bacteroidota</taxon>
        <taxon>Flavobacteriia</taxon>
        <taxon>Flavobacteriales</taxon>
        <taxon>Weeksellaceae</taxon>
        <taxon>Chryseobacterium group</taxon>
        <taxon>Chryseobacterium</taxon>
    </lineage>
</organism>
<sequence>MSKDKFQDKYNEIFQGLKEEKMNWDFDDFLKKAEGNEDEVLDNETPVIPIQGKKPALPKWFWMAASVVILLGIGFLFNENQNGEVVNQAKLVENEIQKQKSDFIEENHNHDSQVAAHFVDSASGAKKDSIFIENSIAEKDVLDEILSKKSRIKKESKPRFVYNSEKNNLNQKDSTGYQGSYVIVNGKRIDNMEEAINVTKYSFQVVANNVNQALAPKVMDNVDY</sequence>
<evidence type="ECO:0000313" key="3">
    <source>
        <dbReference type="Proteomes" id="UP001108025"/>
    </source>
</evidence>
<comment type="caution">
    <text evidence="2">The sequence shown here is derived from an EMBL/GenBank/DDBJ whole genome shotgun (WGS) entry which is preliminary data.</text>
</comment>
<dbReference type="RefSeq" id="WP_230667098.1">
    <property type="nucleotide sequence ID" value="NZ_JAJNAY010000001.1"/>
</dbReference>
<proteinExistence type="predicted"/>
<evidence type="ECO:0000256" key="1">
    <source>
        <dbReference type="SAM" id="Phobius"/>
    </source>
</evidence>
<protein>
    <submittedName>
        <fullName evidence="2">Uncharacterized protein</fullName>
    </submittedName>
</protein>
<keyword evidence="1" id="KW-0472">Membrane</keyword>
<keyword evidence="1" id="KW-0812">Transmembrane</keyword>
<keyword evidence="1" id="KW-1133">Transmembrane helix</keyword>
<keyword evidence="3" id="KW-1185">Reference proteome</keyword>
<dbReference type="AlphaFoldDB" id="A0A9Q3V1Y0"/>
<name>A0A9Q3V1Y0_9FLAO</name>